<keyword evidence="1" id="KW-0479">Metal-binding</keyword>
<dbReference type="SMART" id="SM00249">
    <property type="entry name" value="PHD"/>
    <property type="match status" value="1"/>
</dbReference>
<dbReference type="OrthoDB" id="413122at2759"/>
<feature type="region of interest" description="Disordered" evidence="4">
    <location>
        <begin position="1"/>
        <end position="58"/>
    </location>
</feature>
<feature type="domain" description="Zinc finger PHD-type" evidence="5">
    <location>
        <begin position="52"/>
        <end position="100"/>
    </location>
</feature>
<evidence type="ECO:0000256" key="4">
    <source>
        <dbReference type="SAM" id="MobiDB-lite"/>
    </source>
</evidence>
<reference evidence="6 7" key="1">
    <citation type="submission" date="2014-06" db="EMBL/GenBank/DDBJ databases">
        <title>Evolutionary Origins and Diversification of the Mycorrhizal Mutualists.</title>
        <authorList>
            <consortium name="DOE Joint Genome Institute"/>
            <consortium name="Mycorrhizal Genomics Consortium"/>
            <person name="Kohler A."/>
            <person name="Kuo A."/>
            <person name="Nagy L.G."/>
            <person name="Floudas D."/>
            <person name="Copeland A."/>
            <person name="Barry K.W."/>
            <person name="Cichocki N."/>
            <person name="Veneault-Fourrey C."/>
            <person name="LaButti K."/>
            <person name="Lindquist E.A."/>
            <person name="Lipzen A."/>
            <person name="Lundell T."/>
            <person name="Morin E."/>
            <person name="Murat C."/>
            <person name="Riley R."/>
            <person name="Ohm R."/>
            <person name="Sun H."/>
            <person name="Tunlid A."/>
            <person name="Henrissat B."/>
            <person name="Grigoriev I.V."/>
            <person name="Hibbett D.S."/>
            <person name="Martin F."/>
        </authorList>
    </citation>
    <scope>NUCLEOTIDE SEQUENCE [LARGE SCALE GENOMIC DNA]</scope>
    <source>
        <strain evidence="6 7">SS14</strain>
    </source>
</reference>
<proteinExistence type="predicted"/>
<evidence type="ECO:0000256" key="2">
    <source>
        <dbReference type="ARBA" id="ARBA00022771"/>
    </source>
</evidence>
<protein>
    <recommendedName>
        <fullName evidence="5">Zinc finger PHD-type domain-containing protein</fullName>
    </recommendedName>
</protein>
<dbReference type="SUPFAM" id="SSF57903">
    <property type="entry name" value="FYVE/PHD zinc finger"/>
    <property type="match status" value="1"/>
</dbReference>
<sequence>MPPRRRSTRKTSAAAAKEPSPVPSEASHHSDPQAGPQPAHGPGKSSDKDKDRCPACSDKVVDSEITDKDIWISCDKCKTWFHWRCLGETGDPEAWSKWCAIVIPPSRLLINAI</sequence>
<dbReference type="AlphaFoldDB" id="A0A0C9ULT6"/>
<accession>A0A0C9ULT6</accession>
<feature type="compositionally biased region" description="Basic and acidic residues" evidence="4">
    <location>
        <begin position="45"/>
        <end position="58"/>
    </location>
</feature>
<dbReference type="Gene3D" id="3.30.40.10">
    <property type="entry name" value="Zinc/RING finger domain, C3HC4 (zinc finger)"/>
    <property type="match status" value="1"/>
</dbReference>
<dbReference type="Proteomes" id="UP000054279">
    <property type="component" value="Unassembled WGS sequence"/>
</dbReference>
<dbReference type="InterPro" id="IPR001965">
    <property type="entry name" value="Znf_PHD"/>
</dbReference>
<dbReference type="InterPro" id="IPR011011">
    <property type="entry name" value="Znf_FYVE_PHD"/>
</dbReference>
<evidence type="ECO:0000256" key="1">
    <source>
        <dbReference type="ARBA" id="ARBA00022723"/>
    </source>
</evidence>
<name>A0A0C9ULT6_SPHS4</name>
<evidence type="ECO:0000313" key="7">
    <source>
        <dbReference type="Proteomes" id="UP000054279"/>
    </source>
</evidence>
<feature type="compositionally biased region" description="Low complexity" evidence="4">
    <location>
        <begin position="32"/>
        <end position="43"/>
    </location>
</feature>
<dbReference type="GO" id="GO:0008270">
    <property type="term" value="F:zinc ion binding"/>
    <property type="evidence" value="ECO:0007669"/>
    <property type="project" value="UniProtKB-KW"/>
</dbReference>
<dbReference type="EMBL" id="KN837119">
    <property type="protein sequence ID" value="KIJ43993.1"/>
    <property type="molecule type" value="Genomic_DNA"/>
</dbReference>
<evidence type="ECO:0000313" key="6">
    <source>
        <dbReference type="EMBL" id="KIJ43993.1"/>
    </source>
</evidence>
<keyword evidence="7" id="KW-1185">Reference proteome</keyword>
<keyword evidence="3" id="KW-0862">Zinc</keyword>
<dbReference type="InterPro" id="IPR013083">
    <property type="entry name" value="Znf_RING/FYVE/PHD"/>
</dbReference>
<evidence type="ECO:0000259" key="5">
    <source>
        <dbReference type="SMART" id="SM00249"/>
    </source>
</evidence>
<dbReference type="HOGENOM" id="CLU_2135140_0_0_1"/>
<organism evidence="6 7">
    <name type="scientific">Sphaerobolus stellatus (strain SS14)</name>
    <dbReference type="NCBI Taxonomy" id="990650"/>
    <lineage>
        <taxon>Eukaryota</taxon>
        <taxon>Fungi</taxon>
        <taxon>Dikarya</taxon>
        <taxon>Basidiomycota</taxon>
        <taxon>Agaricomycotina</taxon>
        <taxon>Agaricomycetes</taxon>
        <taxon>Phallomycetidae</taxon>
        <taxon>Geastrales</taxon>
        <taxon>Sphaerobolaceae</taxon>
        <taxon>Sphaerobolus</taxon>
    </lineage>
</organism>
<gene>
    <name evidence="6" type="ORF">M422DRAFT_779520</name>
</gene>
<evidence type="ECO:0000256" key="3">
    <source>
        <dbReference type="ARBA" id="ARBA00022833"/>
    </source>
</evidence>
<keyword evidence="2" id="KW-0863">Zinc-finger</keyword>